<evidence type="ECO:0000313" key="2">
    <source>
        <dbReference type="Proteomes" id="UP001589734"/>
    </source>
</evidence>
<dbReference type="EMBL" id="JBHLYW010000008">
    <property type="protein sequence ID" value="MFC0077598.1"/>
    <property type="molecule type" value="Genomic_DNA"/>
</dbReference>
<accession>A0ABV6BQ66</accession>
<organism evidence="1 2">
    <name type="scientific">Flavobacterium procerum</name>
    <dbReference type="NCBI Taxonomy" id="1455569"/>
    <lineage>
        <taxon>Bacteria</taxon>
        <taxon>Pseudomonadati</taxon>
        <taxon>Bacteroidota</taxon>
        <taxon>Flavobacteriia</taxon>
        <taxon>Flavobacteriales</taxon>
        <taxon>Flavobacteriaceae</taxon>
        <taxon>Flavobacterium</taxon>
    </lineage>
</organism>
<name>A0ABV6BQ66_9FLAO</name>
<gene>
    <name evidence="1" type="ORF">ACFFLS_11155</name>
</gene>
<evidence type="ECO:0000313" key="1">
    <source>
        <dbReference type="EMBL" id="MFC0077598.1"/>
    </source>
</evidence>
<proteinExistence type="predicted"/>
<keyword evidence="2" id="KW-1185">Reference proteome</keyword>
<dbReference type="Proteomes" id="UP001589734">
    <property type="component" value="Unassembled WGS sequence"/>
</dbReference>
<comment type="caution">
    <text evidence="1">The sequence shown here is derived from an EMBL/GenBank/DDBJ whole genome shotgun (WGS) entry which is preliminary data.</text>
</comment>
<dbReference type="PROSITE" id="PS51257">
    <property type="entry name" value="PROKAR_LIPOPROTEIN"/>
    <property type="match status" value="1"/>
</dbReference>
<protein>
    <recommendedName>
        <fullName evidence="3">Peptidase MA-like domain-containing protein</fullName>
    </recommendedName>
</protein>
<reference evidence="1 2" key="1">
    <citation type="submission" date="2024-09" db="EMBL/GenBank/DDBJ databases">
        <authorList>
            <person name="Sun Q."/>
            <person name="Mori K."/>
        </authorList>
    </citation>
    <scope>NUCLEOTIDE SEQUENCE [LARGE SCALE GENOMIC DNA]</scope>
    <source>
        <strain evidence="1 2">CGMCC 1.12926</strain>
    </source>
</reference>
<dbReference type="RefSeq" id="WP_379689369.1">
    <property type="nucleotide sequence ID" value="NZ_JBHLYW010000008.1"/>
</dbReference>
<evidence type="ECO:0008006" key="3">
    <source>
        <dbReference type="Google" id="ProtNLM"/>
    </source>
</evidence>
<sequence length="494" mass="55767">MNRITNYLMGAFLSLFSLSCTNDTYNENLQSKSSDKLKQELQLDEFTNINIAENVEIDWKKATETQKDNFKIFEVPAAEKSASTLESNFLEKYLNYQIVAIESDTMSYSYFIEVYTHKGSNVYPETITKLRDFSGVLNVYLLNGENLGTIAVYNGKARNVSENDNLDVLIQSINAFSSKSDRTGKMPQCGGNYTVIVDQTISRYDVWTVGDKIIAINYIGTTTTRTSTVLPYPCDGQYDKNDMLNQRLELYNFKNSSGIGKLTTIFLDPSFLKNACVSGVYTKLGGSLVFQEYLKRFDGDFSIANLTLTVAKIPEAPNASAVTYQPVNGLIEIRFSPEKLNTPPLNIAKNLAHEILHAAMFEKLLKLSGTKEVPWSEEFIESIRNDEPKIAEYYTRYWYDIPVGGSISDPQHEYMAQLSINTIKDILKQYDNTQSEDVYTAIAWWGLMGVGEPNGITGLPPRPTVAWANISQAERLRLVNIYTNFIKNNSRCQN</sequence>